<organism evidence="2 3">
    <name type="scientific">Aliarcobacter butzleri</name>
    <dbReference type="NCBI Taxonomy" id="28197"/>
    <lineage>
        <taxon>Bacteria</taxon>
        <taxon>Pseudomonadati</taxon>
        <taxon>Campylobacterota</taxon>
        <taxon>Epsilonproteobacteria</taxon>
        <taxon>Campylobacterales</taxon>
        <taxon>Arcobacteraceae</taxon>
        <taxon>Aliarcobacter</taxon>
    </lineage>
</organism>
<evidence type="ECO:0000313" key="2">
    <source>
        <dbReference type="EMBL" id="MDK2040783.1"/>
    </source>
</evidence>
<accession>A0AAW6VFX1</accession>
<proteinExistence type="predicted"/>
<gene>
    <name evidence="2" type="ORF">PT517_03185</name>
</gene>
<dbReference type="RefSeq" id="WP_284093271.1">
    <property type="nucleotide sequence ID" value="NZ_JAQTJC010000001.1"/>
</dbReference>
<keyword evidence="1" id="KW-0812">Transmembrane</keyword>
<reference evidence="2" key="1">
    <citation type="journal article" date="2023" name="Antibiotics">
        <title>Genomic Characterization of Antibiotic-Resistant Campylobacterales Isolated from Chilean Poultry Meat.</title>
        <authorList>
            <person name="Concha-Toloza M."/>
            <person name="Lopez-Cantillo M."/>
            <person name="Molina-Mora J.A."/>
            <person name="Collado L."/>
        </authorList>
    </citation>
    <scope>NUCLEOTIDE SEQUENCE</scope>
    <source>
        <strain evidence="2">FR1p153A2</strain>
    </source>
</reference>
<protein>
    <submittedName>
        <fullName evidence="2">Uncharacterized protein</fullName>
    </submittedName>
</protein>
<dbReference type="AlphaFoldDB" id="A0AAW6VFX1"/>
<reference evidence="2" key="2">
    <citation type="submission" date="2023-02" db="EMBL/GenBank/DDBJ databases">
        <authorList>
            <person name="Concha-Toloza M."/>
            <person name="Lopez-Cantillo M."/>
            <person name="Molina-Mora J."/>
            <person name="Collado L."/>
        </authorList>
    </citation>
    <scope>NUCLEOTIDE SEQUENCE</scope>
    <source>
        <strain evidence="2">FR1p153A2</strain>
    </source>
</reference>
<name>A0AAW6VFX1_9BACT</name>
<comment type="caution">
    <text evidence="2">The sequence shown here is derived from an EMBL/GenBank/DDBJ whole genome shotgun (WGS) entry which is preliminary data.</text>
</comment>
<feature type="transmembrane region" description="Helical" evidence="1">
    <location>
        <begin position="118"/>
        <end position="142"/>
    </location>
</feature>
<sequence length="257" mass="30187">MNSKFTNKLFDDIIFAAFLNEKDVSDAFTDLYESNDFQFSEYMLDCSIQFTFYHEFRHIRQFDEMHGKSDLFLSESFSVQEFDFRKHIWEYDADKSAAHQVVLYVLSIHRKLGYKSKAILKCLLFSALSSLIITKYLFYFGLISQISPPYKIDISNFYTKKNWHPHPTVSAMNIFDSFNLSIEDGLPNLGINTQDLLTNSLYIAKLYFKILLPEYDVEKLISENMFSHINEANQYNDLLHQYALTDSAIKKLIKNKI</sequence>
<keyword evidence="1" id="KW-1133">Transmembrane helix</keyword>
<evidence type="ECO:0000256" key="1">
    <source>
        <dbReference type="SAM" id="Phobius"/>
    </source>
</evidence>
<keyword evidence="1" id="KW-0472">Membrane</keyword>
<dbReference type="Proteomes" id="UP001237501">
    <property type="component" value="Unassembled WGS sequence"/>
</dbReference>
<evidence type="ECO:0000313" key="3">
    <source>
        <dbReference type="Proteomes" id="UP001237501"/>
    </source>
</evidence>
<dbReference type="EMBL" id="JAQTJK010000002">
    <property type="protein sequence ID" value="MDK2040783.1"/>
    <property type="molecule type" value="Genomic_DNA"/>
</dbReference>